<dbReference type="InterPro" id="IPR014108">
    <property type="entry name" value="Caa3-assmbl_CtaG"/>
</dbReference>
<feature type="transmembrane region" description="Helical" evidence="6">
    <location>
        <begin position="44"/>
        <end position="62"/>
    </location>
</feature>
<organism evidence="7 8">
    <name type="scientific">Sporosarcina psychrophila</name>
    <name type="common">Bacillus psychrophilus</name>
    <dbReference type="NCBI Taxonomy" id="1476"/>
    <lineage>
        <taxon>Bacteria</taxon>
        <taxon>Bacillati</taxon>
        <taxon>Bacillota</taxon>
        <taxon>Bacilli</taxon>
        <taxon>Bacillales</taxon>
        <taxon>Caryophanaceae</taxon>
        <taxon>Sporosarcina</taxon>
    </lineage>
</organism>
<feature type="transmembrane region" description="Helical" evidence="6">
    <location>
        <begin position="122"/>
        <end position="141"/>
    </location>
</feature>
<keyword evidence="8" id="KW-1185">Reference proteome</keyword>
<dbReference type="RefSeq" id="WP_354312408.1">
    <property type="nucleotide sequence ID" value="NZ_JBEPME010000001.1"/>
</dbReference>
<evidence type="ECO:0000256" key="6">
    <source>
        <dbReference type="SAM" id="Phobius"/>
    </source>
</evidence>
<proteinExistence type="predicted"/>
<keyword evidence="4 6" id="KW-1133">Transmembrane helix</keyword>
<reference evidence="7 8" key="1">
    <citation type="submission" date="2024-06" db="EMBL/GenBank/DDBJ databases">
        <title>Sorghum-associated microbial communities from plants grown in Nebraska, USA.</title>
        <authorList>
            <person name="Schachtman D."/>
        </authorList>
    </citation>
    <scope>NUCLEOTIDE SEQUENCE [LARGE SCALE GENOMIC DNA]</scope>
    <source>
        <strain evidence="7 8">1288</strain>
    </source>
</reference>
<feature type="transmembrane region" description="Helical" evidence="6">
    <location>
        <begin position="219"/>
        <end position="240"/>
    </location>
</feature>
<evidence type="ECO:0000256" key="1">
    <source>
        <dbReference type="ARBA" id="ARBA00004651"/>
    </source>
</evidence>
<dbReference type="Pfam" id="PF09678">
    <property type="entry name" value="Caa3_CtaG"/>
    <property type="match status" value="1"/>
</dbReference>
<evidence type="ECO:0000256" key="3">
    <source>
        <dbReference type="ARBA" id="ARBA00022692"/>
    </source>
</evidence>
<feature type="transmembrane region" description="Helical" evidence="6">
    <location>
        <begin position="153"/>
        <end position="173"/>
    </location>
</feature>
<accession>A0ABV2K4K1</accession>
<evidence type="ECO:0000256" key="4">
    <source>
        <dbReference type="ARBA" id="ARBA00022989"/>
    </source>
</evidence>
<dbReference type="InterPro" id="IPR019108">
    <property type="entry name" value="Caa3_assmbl_CtaG-rel"/>
</dbReference>
<comment type="caution">
    <text evidence="7">The sequence shown here is derived from an EMBL/GenBank/DDBJ whole genome shotgun (WGS) entry which is preliminary data.</text>
</comment>
<keyword evidence="3 6" id="KW-0812">Transmembrane</keyword>
<evidence type="ECO:0000313" key="8">
    <source>
        <dbReference type="Proteomes" id="UP001549104"/>
    </source>
</evidence>
<dbReference type="Proteomes" id="UP001549104">
    <property type="component" value="Unassembled WGS sequence"/>
</dbReference>
<keyword evidence="5 6" id="KW-0472">Membrane</keyword>
<evidence type="ECO:0000256" key="5">
    <source>
        <dbReference type="ARBA" id="ARBA00023136"/>
    </source>
</evidence>
<dbReference type="NCBIfam" id="TIGR02737">
    <property type="entry name" value="caa3_CtaG"/>
    <property type="match status" value="1"/>
</dbReference>
<keyword evidence="2" id="KW-1003">Cell membrane</keyword>
<dbReference type="EMBL" id="JBEPME010000001">
    <property type="protein sequence ID" value="MET3655985.1"/>
    <property type="molecule type" value="Genomic_DNA"/>
</dbReference>
<feature type="transmembrane region" description="Helical" evidence="6">
    <location>
        <begin position="12"/>
        <end position="32"/>
    </location>
</feature>
<name>A0ABV2K4K1_SPOPS</name>
<evidence type="ECO:0000313" key="7">
    <source>
        <dbReference type="EMBL" id="MET3655985.1"/>
    </source>
</evidence>
<gene>
    <name evidence="7" type="ORF">ABIC55_001069</name>
</gene>
<comment type="subcellular location">
    <subcellularLocation>
        <location evidence="1">Cell membrane</location>
        <topology evidence="1">Multi-pass membrane protein</topology>
    </subcellularLocation>
</comment>
<protein>
    <submittedName>
        <fullName evidence="7">Membrane protein</fullName>
    </submittedName>
</protein>
<sequence>MPLSIFGFRALWSPWFLLIIILGMALYLLLTTKMRHRFQDTYPVTRNQIILFMSGMVILYVVKGSPVDLLGHILFSIHMVQMAVLLLVVAPLIMMGIPNWMWKKVFDIGILDRIITFFTKPILSLLVFCGMFSVYHIPLILDNVKLSAPLHTIFTITLFVAAVFFWWPIINTLKGQPKLHGLKKIGYIILSAILITPACSLIIFVDVPVYETYKSGESWLRAMALCVPASTLSGLAGLGISGPELFTNMPTLVDQQLGGIIMKVFQEIIYVGVLGSIFIKWHREEQDNAEEITANALLERQKMTLYR</sequence>
<feature type="transmembrane region" description="Helical" evidence="6">
    <location>
        <begin position="82"/>
        <end position="102"/>
    </location>
</feature>
<feature type="transmembrane region" description="Helical" evidence="6">
    <location>
        <begin position="185"/>
        <end position="207"/>
    </location>
</feature>
<evidence type="ECO:0000256" key="2">
    <source>
        <dbReference type="ARBA" id="ARBA00022475"/>
    </source>
</evidence>